<proteinExistence type="predicted"/>
<reference evidence="2" key="1">
    <citation type="submission" date="2019-08" db="EMBL/GenBank/DDBJ databases">
        <authorList>
            <person name="Kucharzyk K."/>
            <person name="Murdoch R.W."/>
            <person name="Higgins S."/>
            <person name="Loffler F."/>
        </authorList>
    </citation>
    <scope>NUCLEOTIDE SEQUENCE</scope>
</reference>
<accession>A0A645B5C7</accession>
<dbReference type="AlphaFoldDB" id="A0A645B5C7"/>
<organism evidence="2">
    <name type="scientific">bioreactor metagenome</name>
    <dbReference type="NCBI Taxonomy" id="1076179"/>
    <lineage>
        <taxon>unclassified sequences</taxon>
        <taxon>metagenomes</taxon>
        <taxon>ecological metagenomes</taxon>
    </lineage>
</organism>
<evidence type="ECO:0000259" key="1">
    <source>
        <dbReference type="Pfam" id="PF18329"/>
    </source>
</evidence>
<dbReference type="GO" id="GO:0030247">
    <property type="term" value="F:polysaccharide binding"/>
    <property type="evidence" value="ECO:0007669"/>
    <property type="project" value="InterPro"/>
</dbReference>
<comment type="caution">
    <text evidence="2">The sequence shown here is derived from an EMBL/GenBank/DDBJ whole genome shotgun (WGS) entry which is preliminary data.</text>
</comment>
<dbReference type="InterPro" id="IPR040475">
    <property type="entry name" value="SGBP_B_XBD"/>
</dbReference>
<name>A0A645B5C7_9ZZZZ</name>
<dbReference type="Pfam" id="PF18329">
    <property type="entry name" value="SGBP_B_XBD"/>
    <property type="match status" value="1"/>
</dbReference>
<protein>
    <recommendedName>
        <fullName evidence="1">Surface glycan-binding protein B xyloglucan binding domain-containing protein</fullName>
    </recommendedName>
</protein>
<sequence>MNIFFGPQGSLESSLWDDSVPRAQWIPWKATGGSYKTDGWVTVSIPIADFKLSGSGADLKMIPSHYGSLNMYIYNRGRADAVGADCNPVILIDNVRVVPGE</sequence>
<feature type="domain" description="Surface glycan-binding protein B xyloglucan binding" evidence="1">
    <location>
        <begin position="2"/>
        <end position="99"/>
    </location>
</feature>
<dbReference type="EMBL" id="VSSQ01017469">
    <property type="protein sequence ID" value="MPM59811.1"/>
    <property type="molecule type" value="Genomic_DNA"/>
</dbReference>
<gene>
    <name evidence="2" type="ORF">SDC9_106657</name>
</gene>
<evidence type="ECO:0000313" key="2">
    <source>
        <dbReference type="EMBL" id="MPM59811.1"/>
    </source>
</evidence>